<dbReference type="PANTHER" id="PTHR10648">
    <property type="entry name" value="SERINE/THREONINE-PROTEIN PHOSPHATASE PP2A 65 KDA REGULATORY SUBUNIT"/>
    <property type="match status" value="1"/>
</dbReference>
<evidence type="ECO:0000313" key="5">
    <source>
        <dbReference type="Proteomes" id="UP000794436"/>
    </source>
</evidence>
<sequence length="789" mass="86490">MDYATDEDPMLEKEEPTFEDLAIDDTLSDLDRVTKYICSNIALQRVIHVKMLGDTARSVGFAATCDHLVPLLEPLVCDVEYVVRQHVALQFPPMCEFIVKQGDDAGYRVLLDKMIPLLMQLVSDKQYEVRSAANDSLVELAALVKPEDQGAHILTIVLPLAHDDDNEQFRISAATLYHGLAEHLGPELCQQFCVPELISLSEDPVFRVRKSTAQSFASVCMTAGQEITRERLLPSFQRLVHDDVWAVRKACAECLVNISEALAPADRGDLLIPLLETCLNDPSRWVRLAAFQSLGPFLATLQRDAISDDLLRHFIAMGAVTQSSGLHGGGGSDEVDMKFHCAFNFPALVSLLGQREWHELAPTFDALSQDPFWKIRRTFAYSLHELARMLGTEITEAQLATAFDTYLRDVPDVRLGAMLHFSDFLENVSPSFRESYLPVLTELLQSLVLDQTKWRVREIITRQLPQLCRIFPEEATFSVIYPLVVQLVTDEVAVVRQQSVHACPLLVARIAGRADWMESIVEKLLTLSKSGCFTDRQVFLRICGAFLSFKGDDSNSGFDGPAFFTNYLAPAFFALVSDPVANVRLVCMEELVAHKDALLSAPSCPDALAETLRAEGTWQTIEDLFGLLQVCLPPPVKDEKQPTTDGVAVEENATEAVEAGEVVEAGEAVEAGQVVEAPVEDTEEKVESPAVESTEEEAAKEVSEAESAVETTSEDAPAAPVEDAAMEDTPAEVEVVDSEATPETDASVAEDKTDVPSSTEDAPVAAEAETVELAAVHVQVEAEAAVVDA</sequence>
<comment type="caution">
    <text evidence="4">The sequence shown here is derived from an EMBL/GenBank/DDBJ whole genome shotgun (WGS) entry which is preliminary data.</text>
</comment>
<keyword evidence="5" id="KW-1185">Reference proteome</keyword>
<gene>
    <name evidence="4" type="ORF">Poli38472_012901</name>
</gene>
<protein>
    <recommendedName>
        <fullName evidence="6">Serine/threonine-protein phosphatase 4 regulatory subunit 1</fullName>
    </recommendedName>
</protein>
<reference evidence="4" key="1">
    <citation type="submission" date="2019-03" db="EMBL/GenBank/DDBJ databases">
        <title>Long read genome sequence of the mycoparasitic Pythium oligandrum ATCC 38472 isolated from sugarbeet rhizosphere.</title>
        <authorList>
            <person name="Gaulin E."/>
        </authorList>
    </citation>
    <scope>NUCLEOTIDE SEQUENCE</scope>
    <source>
        <strain evidence="4">ATCC 38472_TT</strain>
    </source>
</reference>
<keyword evidence="1" id="KW-0677">Repeat</keyword>
<dbReference type="OrthoDB" id="340346at2759"/>
<feature type="repeat" description="HEAT" evidence="2">
    <location>
        <begin position="271"/>
        <end position="309"/>
    </location>
</feature>
<dbReference type="Pfam" id="PF13646">
    <property type="entry name" value="HEAT_2"/>
    <property type="match status" value="1"/>
</dbReference>
<feature type="region of interest" description="Disordered" evidence="3">
    <location>
        <begin position="675"/>
        <end position="767"/>
    </location>
</feature>
<dbReference type="Pfam" id="PF02985">
    <property type="entry name" value="HEAT"/>
    <property type="match status" value="1"/>
</dbReference>
<dbReference type="GO" id="GO:0005737">
    <property type="term" value="C:cytoplasm"/>
    <property type="evidence" value="ECO:0007669"/>
    <property type="project" value="TreeGrafter"/>
</dbReference>
<dbReference type="InterPro" id="IPR051023">
    <property type="entry name" value="PP2A_Regulatory_Subunit_A"/>
</dbReference>
<proteinExistence type="predicted"/>
<feature type="repeat" description="HEAT" evidence="2">
    <location>
        <begin position="153"/>
        <end position="192"/>
    </location>
</feature>
<dbReference type="GO" id="GO:0019888">
    <property type="term" value="F:protein phosphatase regulator activity"/>
    <property type="evidence" value="ECO:0007669"/>
    <property type="project" value="TreeGrafter"/>
</dbReference>
<organism evidence="4 5">
    <name type="scientific">Pythium oligandrum</name>
    <name type="common">Mycoparasitic fungus</name>
    <dbReference type="NCBI Taxonomy" id="41045"/>
    <lineage>
        <taxon>Eukaryota</taxon>
        <taxon>Sar</taxon>
        <taxon>Stramenopiles</taxon>
        <taxon>Oomycota</taxon>
        <taxon>Peronosporomycetes</taxon>
        <taxon>Pythiales</taxon>
        <taxon>Pythiaceae</taxon>
        <taxon>Pythium</taxon>
    </lineage>
</organism>
<evidence type="ECO:0000313" key="4">
    <source>
        <dbReference type="EMBL" id="TMW64279.1"/>
    </source>
</evidence>
<feature type="repeat" description="HEAT" evidence="2">
    <location>
        <begin position="114"/>
        <end position="152"/>
    </location>
</feature>
<dbReference type="InterPro" id="IPR000357">
    <property type="entry name" value="HEAT"/>
</dbReference>
<evidence type="ECO:0000256" key="3">
    <source>
        <dbReference type="SAM" id="MobiDB-lite"/>
    </source>
</evidence>
<feature type="repeat" description="HEAT" evidence="2">
    <location>
        <begin position="193"/>
        <end position="231"/>
    </location>
</feature>
<dbReference type="Gene3D" id="1.25.10.10">
    <property type="entry name" value="Leucine-rich Repeat Variant"/>
    <property type="match status" value="1"/>
</dbReference>
<feature type="repeat" description="HEAT" evidence="2">
    <location>
        <begin position="232"/>
        <end position="270"/>
    </location>
</feature>
<evidence type="ECO:0000256" key="1">
    <source>
        <dbReference type="ARBA" id="ARBA00022737"/>
    </source>
</evidence>
<dbReference type="AlphaFoldDB" id="A0A8K1CJM8"/>
<dbReference type="PROSITE" id="PS50077">
    <property type="entry name" value="HEAT_REPEAT"/>
    <property type="match status" value="6"/>
</dbReference>
<feature type="repeat" description="HEAT" evidence="2">
    <location>
        <begin position="360"/>
        <end position="398"/>
    </location>
</feature>
<evidence type="ECO:0000256" key="2">
    <source>
        <dbReference type="PROSITE-ProRule" id="PRU00103"/>
    </source>
</evidence>
<feature type="compositionally biased region" description="Acidic residues" evidence="3">
    <location>
        <begin position="724"/>
        <end position="742"/>
    </location>
</feature>
<dbReference type="InterPro" id="IPR021133">
    <property type="entry name" value="HEAT_type_2"/>
</dbReference>
<accession>A0A8K1CJM8</accession>
<name>A0A8K1CJM8_PYTOL</name>
<dbReference type="InterPro" id="IPR011989">
    <property type="entry name" value="ARM-like"/>
</dbReference>
<dbReference type="SUPFAM" id="SSF48371">
    <property type="entry name" value="ARM repeat"/>
    <property type="match status" value="1"/>
</dbReference>
<dbReference type="EMBL" id="SPLM01000040">
    <property type="protein sequence ID" value="TMW64279.1"/>
    <property type="molecule type" value="Genomic_DNA"/>
</dbReference>
<feature type="compositionally biased region" description="Low complexity" evidence="3">
    <location>
        <begin position="705"/>
        <end position="723"/>
    </location>
</feature>
<evidence type="ECO:0008006" key="6">
    <source>
        <dbReference type="Google" id="ProtNLM"/>
    </source>
</evidence>
<dbReference type="InterPro" id="IPR016024">
    <property type="entry name" value="ARM-type_fold"/>
</dbReference>
<dbReference type="PANTHER" id="PTHR10648:SF1">
    <property type="entry name" value="SERINE_THREONINE-PROTEIN PHOSPHATASE 4 REGULATORY SUBUNIT 1"/>
    <property type="match status" value="1"/>
</dbReference>
<dbReference type="Proteomes" id="UP000794436">
    <property type="component" value="Unassembled WGS sequence"/>
</dbReference>